<keyword evidence="1" id="KW-1133">Transmembrane helix</keyword>
<dbReference type="STRING" id="1173111.SAMN05444955_11735"/>
<feature type="transmembrane region" description="Helical" evidence="1">
    <location>
        <begin position="230"/>
        <end position="249"/>
    </location>
</feature>
<sequence length="261" mass="30388">MFHLRLFIEYFKQYMKTRLEYRWDFVAQFATDFLFQAVNLVFILVVFQHTKSLNGWNQSEVIFIYGYFLIPWAVFSAFFNLWDFNERYIIRGELDRVLTRPVHSLVQVIMETMSPESLLGVLTGLIVMGYAMTDLHLHWSWTDPLLFLLFTLGGVAVYAGIYIALTSISLYTDSKTDIQPIIFNIGSYGRYPVNIYHRVIQFALTWVLPFAFVGFYPASFLLDQEQWKGYALITPLVGAVYLAIGITCWNRGIRHYRGAGN</sequence>
<feature type="transmembrane region" description="Helical" evidence="1">
    <location>
        <begin position="62"/>
        <end position="82"/>
    </location>
</feature>
<dbReference type="EMBL" id="FOCQ01000017">
    <property type="protein sequence ID" value="SEN66487.1"/>
    <property type="molecule type" value="Genomic_DNA"/>
</dbReference>
<dbReference type="RefSeq" id="WP_089972018.1">
    <property type="nucleotide sequence ID" value="NZ_FOCQ01000017.1"/>
</dbReference>
<feature type="transmembrane region" description="Helical" evidence="1">
    <location>
        <begin position="199"/>
        <end position="218"/>
    </location>
</feature>
<protein>
    <submittedName>
        <fullName evidence="2">ABC-2 type transport system permease protein</fullName>
    </submittedName>
</protein>
<evidence type="ECO:0000313" key="2">
    <source>
        <dbReference type="EMBL" id="SEN66487.1"/>
    </source>
</evidence>
<dbReference type="AlphaFoldDB" id="A0A1H8IEJ5"/>
<keyword evidence="3" id="KW-1185">Reference proteome</keyword>
<dbReference type="PANTHER" id="PTHR36833:SF1">
    <property type="entry name" value="INTEGRAL MEMBRANE TRANSPORT PROTEIN"/>
    <property type="match status" value="1"/>
</dbReference>
<dbReference type="Proteomes" id="UP000199695">
    <property type="component" value="Unassembled WGS sequence"/>
</dbReference>
<keyword evidence="1" id="KW-0472">Membrane</keyword>
<feature type="transmembrane region" description="Helical" evidence="1">
    <location>
        <begin position="21"/>
        <end position="47"/>
    </location>
</feature>
<feature type="transmembrane region" description="Helical" evidence="1">
    <location>
        <begin position="118"/>
        <end position="139"/>
    </location>
</feature>
<keyword evidence="1" id="KW-0812">Transmembrane</keyword>
<dbReference type="PANTHER" id="PTHR36833">
    <property type="entry name" value="SLR0610 PROTEIN-RELATED"/>
    <property type="match status" value="1"/>
</dbReference>
<dbReference type="OrthoDB" id="9800610at2"/>
<organism evidence="2 3">
    <name type="scientific">Lihuaxuella thermophila</name>
    <dbReference type="NCBI Taxonomy" id="1173111"/>
    <lineage>
        <taxon>Bacteria</taxon>
        <taxon>Bacillati</taxon>
        <taxon>Bacillota</taxon>
        <taxon>Bacilli</taxon>
        <taxon>Bacillales</taxon>
        <taxon>Thermoactinomycetaceae</taxon>
        <taxon>Lihuaxuella</taxon>
    </lineage>
</organism>
<dbReference type="Pfam" id="PF06182">
    <property type="entry name" value="ABC2_membrane_6"/>
    <property type="match status" value="1"/>
</dbReference>
<evidence type="ECO:0000313" key="3">
    <source>
        <dbReference type="Proteomes" id="UP000199695"/>
    </source>
</evidence>
<dbReference type="InterPro" id="IPR010390">
    <property type="entry name" value="ABC-2_transporter-like"/>
</dbReference>
<evidence type="ECO:0000256" key="1">
    <source>
        <dbReference type="SAM" id="Phobius"/>
    </source>
</evidence>
<reference evidence="2 3" key="1">
    <citation type="submission" date="2016-10" db="EMBL/GenBank/DDBJ databases">
        <authorList>
            <person name="de Groot N.N."/>
        </authorList>
    </citation>
    <scope>NUCLEOTIDE SEQUENCE [LARGE SCALE GENOMIC DNA]</scope>
    <source>
        <strain evidence="2 3">DSM 46701</strain>
    </source>
</reference>
<feature type="transmembrane region" description="Helical" evidence="1">
    <location>
        <begin position="145"/>
        <end position="165"/>
    </location>
</feature>
<accession>A0A1H8IEJ5</accession>
<gene>
    <name evidence="2" type="ORF">SAMN05444955_11735</name>
</gene>
<name>A0A1H8IEJ5_9BACL</name>
<proteinExistence type="predicted"/>